<dbReference type="Proteomes" id="UP000659630">
    <property type="component" value="Unassembled WGS sequence"/>
</dbReference>
<comment type="cofactor">
    <cofactor evidence="2 6 7">
        <name>Mg(2+)</name>
        <dbReference type="ChEBI" id="CHEBI:18420"/>
    </cofactor>
</comment>
<dbReference type="GO" id="GO:0006020">
    <property type="term" value="P:inositol metabolic process"/>
    <property type="evidence" value="ECO:0007669"/>
    <property type="project" value="TreeGrafter"/>
</dbReference>
<comment type="catalytic activity">
    <reaction evidence="1 7">
        <text>a myo-inositol phosphate + H2O = myo-inositol + phosphate</text>
        <dbReference type="Rhea" id="RHEA:24056"/>
        <dbReference type="ChEBI" id="CHEBI:15377"/>
        <dbReference type="ChEBI" id="CHEBI:17268"/>
        <dbReference type="ChEBI" id="CHEBI:43474"/>
        <dbReference type="ChEBI" id="CHEBI:84139"/>
        <dbReference type="EC" id="3.1.3.25"/>
    </reaction>
</comment>
<dbReference type="GO" id="GO:0046854">
    <property type="term" value="P:phosphatidylinositol phosphate biosynthetic process"/>
    <property type="evidence" value="ECO:0007669"/>
    <property type="project" value="InterPro"/>
</dbReference>
<comment type="caution">
    <text evidence="8">The sequence shown here is derived from an EMBL/GenBank/DDBJ whole genome shotgun (WGS) entry which is preliminary data.</text>
</comment>
<dbReference type="AlphaFoldDB" id="A0A923L1Y8"/>
<evidence type="ECO:0000256" key="2">
    <source>
        <dbReference type="ARBA" id="ARBA00001946"/>
    </source>
</evidence>
<keyword evidence="9" id="KW-1185">Reference proteome</keyword>
<dbReference type="SUPFAM" id="SSF56655">
    <property type="entry name" value="Carbohydrate phosphatase"/>
    <property type="match status" value="1"/>
</dbReference>
<evidence type="ECO:0000313" key="8">
    <source>
        <dbReference type="EMBL" id="MBC5582357.1"/>
    </source>
</evidence>
<feature type="binding site" evidence="6">
    <location>
        <position position="80"/>
    </location>
    <ligand>
        <name>Mg(2+)</name>
        <dbReference type="ChEBI" id="CHEBI:18420"/>
        <label>1</label>
        <note>catalytic</note>
    </ligand>
</feature>
<accession>A0A923L1Y8</accession>
<dbReference type="Pfam" id="PF00459">
    <property type="entry name" value="Inositol_P"/>
    <property type="match status" value="1"/>
</dbReference>
<gene>
    <name evidence="8" type="ORF">H8S23_12660</name>
</gene>
<dbReference type="GO" id="GO:0046872">
    <property type="term" value="F:metal ion binding"/>
    <property type="evidence" value="ECO:0007669"/>
    <property type="project" value="UniProtKB-KW"/>
</dbReference>
<dbReference type="PRINTS" id="PR01959">
    <property type="entry name" value="SBIMPHPHTASE"/>
</dbReference>
<evidence type="ECO:0000256" key="6">
    <source>
        <dbReference type="PIRSR" id="PIRSR600760-2"/>
    </source>
</evidence>
<comment type="similarity">
    <text evidence="7">Belongs to the inositol monophosphatase superfamily.</text>
</comment>
<reference evidence="8" key="1">
    <citation type="submission" date="2020-08" db="EMBL/GenBank/DDBJ databases">
        <title>Genome public.</title>
        <authorList>
            <person name="Liu C."/>
            <person name="Sun Q."/>
        </authorList>
    </citation>
    <scope>NUCLEOTIDE SEQUENCE</scope>
    <source>
        <strain evidence="8">BX8</strain>
    </source>
</reference>
<dbReference type="EMBL" id="JACONZ010000005">
    <property type="protein sequence ID" value="MBC5582357.1"/>
    <property type="molecule type" value="Genomic_DNA"/>
</dbReference>
<evidence type="ECO:0000313" key="9">
    <source>
        <dbReference type="Proteomes" id="UP000659630"/>
    </source>
</evidence>
<name>A0A923L1Y8_9FIRM</name>
<dbReference type="InterPro" id="IPR022337">
    <property type="entry name" value="Inositol_monophosphatase_SuhB"/>
</dbReference>
<dbReference type="PRINTS" id="PR00377">
    <property type="entry name" value="IMPHPHTASES"/>
</dbReference>
<dbReference type="EC" id="3.1.3.25" evidence="7"/>
<dbReference type="PANTHER" id="PTHR20854">
    <property type="entry name" value="INOSITOL MONOPHOSPHATASE"/>
    <property type="match status" value="1"/>
</dbReference>
<keyword evidence="3 6" id="KW-0479">Metal-binding</keyword>
<dbReference type="InterPro" id="IPR020550">
    <property type="entry name" value="Inositol_monophosphatase_CS"/>
</dbReference>
<dbReference type="GO" id="GO:0007165">
    <property type="term" value="P:signal transduction"/>
    <property type="evidence" value="ECO:0007669"/>
    <property type="project" value="TreeGrafter"/>
</dbReference>
<feature type="binding site" evidence="6">
    <location>
        <position position="208"/>
    </location>
    <ligand>
        <name>Mg(2+)</name>
        <dbReference type="ChEBI" id="CHEBI:18420"/>
        <label>1</label>
        <note>catalytic</note>
    </ligand>
</feature>
<proteinExistence type="inferred from homology"/>
<dbReference type="Gene3D" id="3.40.190.80">
    <property type="match status" value="1"/>
</dbReference>
<protein>
    <recommendedName>
        <fullName evidence="7">Inositol-1-monophosphatase</fullName>
        <ecNumber evidence="7">3.1.3.25</ecNumber>
    </recommendedName>
</protein>
<evidence type="ECO:0000256" key="4">
    <source>
        <dbReference type="ARBA" id="ARBA00022801"/>
    </source>
</evidence>
<dbReference type="PROSITE" id="PS00630">
    <property type="entry name" value="IMP_2"/>
    <property type="match status" value="1"/>
</dbReference>
<evidence type="ECO:0000256" key="7">
    <source>
        <dbReference type="RuleBase" id="RU364068"/>
    </source>
</evidence>
<evidence type="ECO:0000256" key="3">
    <source>
        <dbReference type="ARBA" id="ARBA00022723"/>
    </source>
</evidence>
<evidence type="ECO:0000256" key="5">
    <source>
        <dbReference type="ARBA" id="ARBA00022842"/>
    </source>
</evidence>
<dbReference type="GO" id="GO:0008934">
    <property type="term" value="F:inositol monophosphate 1-phosphatase activity"/>
    <property type="evidence" value="ECO:0007669"/>
    <property type="project" value="InterPro"/>
</dbReference>
<evidence type="ECO:0000256" key="1">
    <source>
        <dbReference type="ARBA" id="ARBA00001033"/>
    </source>
</evidence>
<feature type="binding site" evidence="6">
    <location>
        <position position="64"/>
    </location>
    <ligand>
        <name>Mg(2+)</name>
        <dbReference type="ChEBI" id="CHEBI:18420"/>
        <label>1</label>
        <note>catalytic</note>
    </ligand>
</feature>
<sequence>MEIDFDEVVRLVESTRAIITDETLLAEVSAKGRANFVTRCDTAVQNFLQRELRARWPQVQFLGEEAASEPDFSGSVWVLDPVDGTANLMHHFQHSAVSLALVEAGEPVFGVVYQPFLAETFTARRGRGARLNGRPIQVSAGVPAADSVIAVGTSPYDRQLADANFALFRRLFERCGDLRRTGSAALDLAYVAAGRVEGYLERNLKPWDFAAGALLVREAGGRVGDFGGCAPDFSKNCDLIAAGPELWDELLCLAAEE</sequence>
<keyword evidence="4 7" id="KW-0378">Hydrolase</keyword>
<dbReference type="Gene3D" id="3.30.540.10">
    <property type="entry name" value="Fructose-1,6-Bisphosphatase, subunit A, domain 1"/>
    <property type="match status" value="1"/>
</dbReference>
<dbReference type="InterPro" id="IPR000760">
    <property type="entry name" value="Inositol_monophosphatase-like"/>
</dbReference>
<organism evidence="8 9">
    <name type="scientific">Anaerofilum hominis</name>
    <dbReference type="NCBI Taxonomy" id="2763016"/>
    <lineage>
        <taxon>Bacteria</taxon>
        <taxon>Bacillati</taxon>
        <taxon>Bacillota</taxon>
        <taxon>Clostridia</taxon>
        <taxon>Eubacteriales</taxon>
        <taxon>Oscillospiraceae</taxon>
        <taxon>Anaerofilum</taxon>
    </lineage>
</organism>
<dbReference type="CDD" id="cd01639">
    <property type="entry name" value="IMPase"/>
    <property type="match status" value="1"/>
</dbReference>
<keyword evidence="5 6" id="KW-0460">Magnesium</keyword>
<dbReference type="PANTHER" id="PTHR20854:SF4">
    <property type="entry name" value="INOSITOL-1-MONOPHOSPHATASE-RELATED"/>
    <property type="match status" value="1"/>
</dbReference>
<feature type="binding site" evidence="6">
    <location>
        <position position="83"/>
    </location>
    <ligand>
        <name>Mg(2+)</name>
        <dbReference type="ChEBI" id="CHEBI:18420"/>
        <label>1</label>
        <note>catalytic</note>
    </ligand>
</feature>
<dbReference type="InterPro" id="IPR033942">
    <property type="entry name" value="IMPase"/>
</dbReference>